<dbReference type="GO" id="GO:0072318">
    <property type="term" value="P:clathrin coat disassembly"/>
    <property type="evidence" value="ECO:0007669"/>
    <property type="project" value="TreeGrafter"/>
</dbReference>
<dbReference type="InterPro" id="IPR015940">
    <property type="entry name" value="UBA"/>
</dbReference>
<dbReference type="SUPFAM" id="SSF46565">
    <property type="entry name" value="Chaperone J-domain"/>
    <property type="match status" value="1"/>
</dbReference>
<proteinExistence type="predicted"/>
<dbReference type="GO" id="GO:0005737">
    <property type="term" value="C:cytoplasm"/>
    <property type="evidence" value="ECO:0007669"/>
    <property type="project" value="TreeGrafter"/>
</dbReference>
<evidence type="ECO:0000313" key="4">
    <source>
        <dbReference type="Proteomes" id="UP000305067"/>
    </source>
</evidence>
<evidence type="ECO:0000313" key="3">
    <source>
        <dbReference type="EMBL" id="TFK96315.1"/>
    </source>
</evidence>
<dbReference type="FunFam" id="1.10.287.110:FF:000002">
    <property type="entry name" value="putative tyrosine-protein phosphatase auxilin isoform X2"/>
    <property type="match status" value="1"/>
</dbReference>
<dbReference type="InterPro" id="IPR036869">
    <property type="entry name" value="J_dom_sf"/>
</dbReference>
<feature type="compositionally biased region" description="Pro residues" evidence="1">
    <location>
        <begin position="716"/>
        <end position="727"/>
    </location>
</feature>
<organism evidence="3 4">
    <name type="scientific">Pterulicium gracile</name>
    <dbReference type="NCBI Taxonomy" id="1884261"/>
    <lineage>
        <taxon>Eukaryota</taxon>
        <taxon>Fungi</taxon>
        <taxon>Dikarya</taxon>
        <taxon>Basidiomycota</taxon>
        <taxon>Agaricomycotina</taxon>
        <taxon>Agaricomycetes</taxon>
        <taxon>Agaricomycetidae</taxon>
        <taxon>Agaricales</taxon>
        <taxon>Pleurotineae</taxon>
        <taxon>Pterulaceae</taxon>
        <taxon>Pterulicium</taxon>
    </lineage>
</organism>
<evidence type="ECO:0000259" key="2">
    <source>
        <dbReference type="PROSITE" id="PS50030"/>
    </source>
</evidence>
<feature type="compositionally biased region" description="Basic and acidic residues" evidence="1">
    <location>
        <begin position="348"/>
        <end position="357"/>
    </location>
</feature>
<feature type="compositionally biased region" description="Polar residues" evidence="1">
    <location>
        <begin position="446"/>
        <end position="455"/>
    </location>
</feature>
<dbReference type="Gene3D" id="1.10.8.10">
    <property type="entry name" value="DNA helicase RuvA subunit, C-terminal domain"/>
    <property type="match status" value="1"/>
</dbReference>
<dbReference type="SUPFAM" id="SSF46934">
    <property type="entry name" value="UBA-like"/>
    <property type="match status" value="1"/>
</dbReference>
<dbReference type="STRING" id="1884261.A0A5C3Q2I6"/>
<feature type="region of interest" description="Disordered" evidence="1">
    <location>
        <begin position="685"/>
        <end position="731"/>
    </location>
</feature>
<dbReference type="InterPro" id="IPR009060">
    <property type="entry name" value="UBA-like_sf"/>
</dbReference>
<dbReference type="OrthoDB" id="1717591at2759"/>
<feature type="region of interest" description="Disordered" evidence="1">
    <location>
        <begin position="404"/>
        <end position="554"/>
    </location>
</feature>
<evidence type="ECO:0000256" key="1">
    <source>
        <dbReference type="SAM" id="MobiDB-lite"/>
    </source>
</evidence>
<feature type="compositionally biased region" description="Polar residues" evidence="1">
    <location>
        <begin position="1"/>
        <end position="34"/>
    </location>
</feature>
<dbReference type="PANTHER" id="PTHR23172">
    <property type="entry name" value="AUXILIN/CYCLIN G-ASSOCIATED KINASE-RELATED"/>
    <property type="match status" value="1"/>
</dbReference>
<feature type="region of interest" description="Disordered" evidence="1">
    <location>
        <begin position="1"/>
        <end position="290"/>
    </location>
</feature>
<dbReference type="GO" id="GO:0030276">
    <property type="term" value="F:clathrin binding"/>
    <property type="evidence" value="ECO:0007669"/>
    <property type="project" value="TreeGrafter"/>
</dbReference>
<dbReference type="SUPFAM" id="SSF48452">
    <property type="entry name" value="TPR-like"/>
    <property type="match status" value="1"/>
</dbReference>
<feature type="compositionally biased region" description="Polar residues" evidence="1">
    <location>
        <begin position="695"/>
        <end position="704"/>
    </location>
</feature>
<dbReference type="Gene3D" id="1.10.287.110">
    <property type="entry name" value="DnaJ domain"/>
    <property type="match status" value="1"/>
</dbReference>
<feature type="compositionally biased region" description="Polar residues" evidence="1">
    <location>
        <begin position="319"/>
        <end position="330"/>
    </location>
</feature>
<feature type="compositionally biased region" description="Low complexity" evidence="1">
    <location>
        <begin position="410"/>
        <end position="428"/>
    </location>
</feature>
<feature type="compositionally biased region" description="Low complexity" evidence="1">
    <location>
        <begin position="509"/>
        <end position="527"/>
    </location>
</feature>
<dbReference type="PANTHER" id="PTHR23172:SF19">
    <property type="entry name" value="J DOMAIN-CONTAINING PROTEIN"/>
    <property type="match status" value="1"/>
</dbReference>
<feature type="compositionally biased region" description="Pro residues" evidence="1">
    <location>
        <begin position="266"/>
        <end position="282"/>
    </location>
</feature>
<dbReference type="InterPro" id="IPR011990">
    <property type="entry name" value="TPR-like_helical_dom_sf"/>
</dbReference>
<feature type="compositionally biased region" description="Basic and acidic residues" evidence="1">
    <location>
        <begin position="102"/>
        <end position="114"/>
    </location>
</feature>
<accession>A0A5C3Q2I6</accession>
<feature type="domain" description="UBA" evidence="2">
    <location>
        <begin position="278"/>
        <end position="320"/>
    </location>
</feature>
<gene>
    <name evidence="3" type="ORF">BDV98DRAFT_555384</name>
</gene>
<dbReference type="GO" id="GO:0031982">
    <property type="term" value="C:vesicle"/>
    <property type="evidence" value="ECO:0007669"/>
    <property type="project" value="TreeGrafter"/>
</dbReference>
<protein>
    <recommendedName>
        <fullName evidence="2">UBA domain-containing protein</fullName>
    </recommendedName>
</protein>
<keyword evidence="4" id="KW-1185">Reference proteome</keyword>
<sequence>MSDSFADLWNSNAPAKQTLSSLSSNAPNTRTLNAPQRPKYDAFAALASSSTGSSRPITPITSPKVHTPAPAKKPNSGDAFSDLFSSAGGGSGMQNSGLTIAERTRKAEQDKLDAQARQQSQSSTSSAPSSAWLGLDSLGASSQSHSSSSHGEDDWFTATPTSGPAAAVKTSPYPAQQLEDDDWGLSDFGTPAASTETASKHASRRPYDEPMSRSRPDSPGRDFDFGEREDILSHQANDDGDDILGELGKPQPKQMPSRPVASSSPAPSPRPPSSRAASPPPHILGQIVEMGFSPQQARVALAATESGLDVQAAIENLISNGAGSGSSRPISRQEASPPPPRRQPQRPAHRERQDSDSRSGPSPQDGSIQDQAEKVLSQASEIGMNMFGKASAFWAAGKDRVQKAYEERAAATAATDSRASSSASGARSTRPRWMTEESVEDEPQGPSRNNSTFRDQNVAPDPPAATSRSPLTKAQSSPPPSKPQPAVDLFSDDTPKGPYVSKFRHGRPKPTAAAAAPPSSFTAASAPAEPPRPPRPKVSASREALSTSQRHKAAGTEKFKLGQYADAVSAYSLAISALPSKHLVLIALHNNRALAQIKTGEHSAAARDATAVIDIIGPDFVPGPSAKISGTELEGGDVDLADSLLKAWKRRAEAFEGTEKWEDARKDWERVAGAGWASAKVRSEGVNGAGRCRKMTSSASSLGQEQVKPKPKPKPTRPPPRRGPTPPSVALNSFRKANEAQAAEEDLRYELKDSVDARLNSWKGGKEANIRALISSLDTVLWPELGWESVGMKDLITEKQVKIRYNKAIGRLHPDKLNATNTKLEHRMIANGVFGALNDAWNAFQQQ</sequence>
<reference evidence="3 4" key="1">
    <citation type="journal article" date="2019" name="Nat. Ecol. Evol.">
        <title>Megaphylogeny resolves global patterns of mushroom evolution.</title>
        <authorList>
            <person name="Varga T."/>
            <person name="Krizsan K."/>
            <person name="Foldi C."/>
            <person name="Dima B."/>
            <person name="Sanchez-Garcia M."/>
            <person name="Sanchez-Ramirez S."/>
            <person name="Szollosi G.J."/>
            <person name="Szarkandi J.G."/>
            <person name="Papp V."/>
            <person name="Albert L."/>
            <person name="Andreopoulos W."/>
            <person name="Angelini C."/>
            <person name="Antonin V."/>
            <person name="Barry K.W."/>
            <person name="Bougher N.L."/>
            <person name="Buchanan P."/>
            <person name="Buyck B."/>
            <person name="Bense V."/>
            <person name="Catcheside P."/>
            <person name="Chovatia M."/>
            <person name="Cooper J."/>
            <person name="Damon W."/>
            <person name="Desjardin D."/>
            <person name="Finy P."/>
            <person name="Geml J."/>
            <person name="Haridas S."/>
            <person name="Hughes K."/>
            <person name="Justo A."/>
            <person name="Karasinski D."/>
            <person name="Kautmanova I."/>
            <person name="Kiss B."/>
            <person name="Kocsube S."/>
            <person name="Kotiranta H."/>
            <person name="LaButti K.M."/>
            <person name="Lechner B.E."/>
            <person name="Liimatainen K."/>
            <person name="Lipzen A."/>
            <person name="Lukacs Z."/>
            <person name="Mihaltcheva S."/>
            <person name="Morgado L.N."/>
            <person name="Niskanen T."/>
            <person name="Noordeloos M.E."/>
            <person name="Ohm R.A."/>
            <person name="Ortiz-Santana B."/>
            <person name="Ovrebo C."/>
            <person name="Racz N."/>
            <person name="Riley R."/>
            <person name="Savchenko A."/>
            <person name="Shiryaev A."/>
            <person name="Soop K."/>
            <person name="Spirin V."/>
            <person name="Szebenyi C."/>
            <person name="Tomsovsky M."/>
            <person name="Tulloss R.E."/>
            <person name="Uehling J."/>
            <person name="Grigoriev I.V."/>
            <person name="Vagvolgyi C."/>
            <person name="Papp T."/>
            <person name="Martin F.M."/>
            <person name="Miettinen O."/>
            <person name="Hibbett D.S."/>
            <person name="Nagy L.G."/>
        </authorList>
    </citation>
    <scope>NUCLEOTIDE SEQUENCE [LARGE SCALE GENOMIC DNA]</scope>
    <source>
        <strain evidence="3 4">CBS 309.79</strain>
    </source>
</reference>
<feature type="compositionally biased region" description="Low complexity" evidence="1">
    <location>
        <begin position="256"/>
        <end position="265"/>
    </location>
</feature>
<feature type="compositionally biased region" description="Low complexity" evidence="1">
    <location>
        <begin position="115"/>
        <end position="131"/>
    </location>
</feature>
<dbReference type="EMBL" id="ML178862">
    <property type="protein sequence ID" value="TFK96315.1"/>
    <property type="molecule type" value="Genomic_DNA"/>
</dbReference>
<dbReference type="Gene3D" id="1.25.40.10">
    <property type="entry name" value="Tetratricopeptide repeat domain"/>
    <property type="match status" value="1"/>
</dbReference>
<dbReference type="Proteomes" id="UP000305067">
    <property type="component" value="Unassembled WGS sequence"/>
</dbReference>
<name>A0A5C3Q2I6_9AGAR</name>
<dbReference type="PROSITE" id="PS50030">
    <property type="entry name" value="UBA"/>
    <property type="match status" value="1"/>
</dbReference>
<feature type="region of interest" description="Disordered" evidence="1">
    <location>
        <begin position="319"/>
        <end position="377"/>
    </location>
</feature>
<feature type="compositionally biased region" description="Polar residues" evidence="1">
    <location>
        <begin position="47"/>
        <end position="61"/>
    </location>
</feature>
<dbReference type="AlphaFoldDB" id="A0A5C3Q2I6"/>
<dbReference type="GO" id="GO:0072583">
    <property type="term" value="P:clathrin-dependent endocytosis"/>
    <property type="evidence" value="ECO:0007669"/>
    <property type="project" value="TreeGrafter"/>
</dbReference>
<feature type="compositionally biased region" description="Polar residues" evidence="1">
    <location>
        <begin position="358"/>
        <end position="370"/>
    </location>
</feature>
<feature type="compositionally biased region" description="Basic and acidic residues" evidence="1">
    <location>
        <begin position="205"/>
        <end position="232"/>
    </location>
</feature>